<comment type="similarity">
    <text evidence="1">Belongs to the universal stress protein A family.</text>
</comment>
<accession>A0A4U5JBM8</accession>
<dbReference type="Pfam" id="PF00582">
    <property type="entry name" value="Usp"/>
    <property type="match status" value="1"/>
</dbReference>
<dbReference type="PANTHER" id="PTHR46268">
    <property type="entry name" value="STRESS RESPONSE PROTEIN NHAX"/>
    <property type="match status" value="1"/>
</dbReference>
<dbReference type="InterPro" id="IPR014729">
    <property type="entry name" value="Rossmann-like_a/b/a_fold"/>
</dbReference>
<reference evidence="3 4" key="1">
    <citation type="submission" date="2019-04" db="EMBL/GenBank/DDBJ databases">
        <title>Natronomonas sp. F20-122 a newhaloarchaeon isolated from a saline saltern of Isla Bacuta, Huelva, Spain.</title>
        <authorList>
            <person name="Duran-Viseras A."/>
            <person name="Sanchez-Porro C."/>
            <person name="Ventosa A."/>
        </authorList>
    </citation>
    <scope>NUCLEOTIDE SEQUENCE [LARGE SCALE GENOMIC DNA]</scope>
    <source>
        <strain evidence="3 4">F20-122</strain>
    </source>
</reference>
<dbReference type="CDD" id="cd00293">
    <property type="entry name" value="USP-like"/>
    <property type="match status" value="1"/>
</dbReference>
<protein>
    <submittedName>
        <fullName evidence="3">Universal stress protein</fullName>
    </submittedName>
</protein>
<dbReference type="Gene3D" id="3.40.50.620">
    <property type="entry name" value="HUPs"/>
    <property type="match status" value="1"/>
</dbReference>
<organism evidence="3 4">
    <name type="scientific">Natronomonas salsuginis</name>
    <dbReference type="NCBI Taxonomy" id="2217661"/>
    <lineage>
        <taxon>Archaea</taxon>
        <taxon>Methanobacteriati</taxon>
        <taxon>Methanobacteriota</taxon>
        <taxon>Stenosarchaea group</taxon>
        <taxon>Halobacteria</taxon>
        <taxon>Halobacteriales</taxon>
        <taxon>Natronomonadaceae</taxon>
        <taxon>Natronomonas</taxon>
    </lineage>
</organism>
<dbReference type="AlphaFoldDB" id="A0A4U5JBM8"/>
<dbReference type="SUPFAM" id="SSF52402">
    <property type="entry name" value="Adenine nucleotide alpha hydrolases-like"/>
    <property type="match status" value="1"/>
</dbReference>
<proteinExistence type="inferred from homology"/>
<evidence type="ECO:0000313" key="3">
    <source>
        <dbReference type="EMBL" id="TKR26015.1"/>
    </source>
</evidence>
<feature type="domain" description="UspA" evidence="2">
    <location>
        <begin position="14"/>
        <end position="125"/>
    </location>
</feature>
<dbReference type="PANTHER" id="PTHR46268:SF6">
    <property type="entry name" value="UNIVERSAL STRESS PROTEIN UP12"/>
    <property type="match status" value="1"/>
</dbReference>
<comment type="caution">
    <text evidence="3">The sequence shown here is derived from an EMBL/GenBank/DDBJ whole genome shotgun (WGS) entry which is preliminary data.</text>
</comment>
<evidence type="ECO:0000313" key="4">
    <source>
        <dbReference type="Proteomes" id="UP000308037"/>
    </source>
</evidence>
<evidence type="ECO:0000259" key="2">
    <source>
        <dbReference type="Pfam" id="PF00582"/>
    </source>
</evidence>
<keyword evidence="4" id="KW-1185">Reference proteome</keyword>
<dbReference type="OrthoDB" id="307404at2157"/>
<sequence length="127" mass="13484">MYTIVAGVDTDTDRARRVAEEITGLPIDDVHVILTHSFEKNPEGASIDQVGAARKARNLLESHGIEVSFEERSGNPATIVNAVADDADADLICVAGRERSPAGKAVFGSVTQDVILNTDRPVLVCGN</sequence>
<name>A0A4U5JBM8_9EURY</name>
<gene>
    <name evidence="3" type="ORF">DM868_05845</name>
</gene>
<dbReference type="Proteomes" id="UP000308037">
    <property type="component" value="Unassembled WGS sequence"/>
</dbReference>
<dbReference type="RefSeq" id="WP_137275933.1">
    <property type="nucleotide sequence ID" value="NZ_QKNX01000002.1"/>
</dbReference>
<dbReference type="EMBL" id="QKNX01000002">
    <property type="protein sequence ID" value="TKR26015.1"/>
    <property type="molecule type" value="Genomic_DNA"/>
</dbReference>
<evidence type="ECO:0000256" key="1">
    <source>
        <dbReference type="ARBA" id="ARBA00008791"/>
    </source>
</evidence>
<dbReference type="InterPro" id="IPR006016">
    <property type="entry name" value="UspA"/>
</dbReference>